<evidence type="ECO:0000313" key="2">
    <source>
        <dbReference type="EMBL" id="MBH0236709.1"/>
    </source>
</evidence>
<dbReference type="PANTHER" id="PTHR40590">
    <property type="entry name" value="CYTOPLASMIC PROTEIN-RELATED"/>
    <property type="match status" value="1"/>
</dbReference>
<dbReference type="InterPro" id="IPR047111">
    <property type="entry name" value="YbaP-like"/>
</dbReference>
<dbReference type="RefSeq" id="WP_197309811.1">
    <property type="nucleotide sequence ID" value="NZ_JADZLT010000040.1"/>
</dbReference>
<proteinExistence type="predicted"/>
<keyword evidence="1" id="KW-0732">Signal</keyword>
<feature type="chain" id="PRO_5037711121" evidence="1">
    <location>
        <begin position="18"/>
        <end position="296"/>
    </location>
</feature>
<dbReference type="Pfam" id="PF01963">
    <property type="entry name" value="TraB_PrgY_gumN"/>
    <property type="match status" value="1"/>
</dbReference>
<dbReference type="PANTHER" id="PTHR40590:SF1">
    <property type="entry name" value="CYTOPLASMIC PROTEIN"/>
    <property type="match status" value="1"/>
</dbReference>
<sequence length="296" mass="31729">MALAASAFAALAAPAAAEPALWKVESEHARVYLFGTMHALPPEADWRSPAIDAAFAESESIIFEIDIGRDSGVTAMAFHGTSPDLPLSRRLNPDDLRRVQKAAADWGVDFTTLEPLRPWLAAFTLYNAAFAKAGFDAGRGVEIQLLREAAQSFMPRSGLETAKDQFGIFGNLDAETELGLLMGTLEQIGDTEAVLGRMLDQWLAGDVAGIEQTVVNELKDESEEAYEVLLPRRNRVWIDRLVRILEGEEDEVVFVAVGAAHLVGPDSVQAMLGAAGYATERVNAPAAAAPDPSAGP</sequence>
<organism evidence="2 3">
    <name type="scientific">Methylobrevis albus</name>
    <dbReference type="NCBI Taxonomy" id="2793297"/>
    <lineage>
        <taxon>Bacteria</taxon>
        <taxon>Pseudomonadati</taxon>
        <taxon>Pseudomonadota</taxon>
        <taxon>Alphaproteobacteria</taxon>
        <taxon>Hyphomicrobiales</taxon>
        <taxon>Pleomorphomonadaceae</taxon>
        <taxon>Methylobrevis</taxon>
    </lineage>
</organism>
<protein>
    <submittedName>
        <fullName evidence="2">TraB/GumN family protein</fullName>
    </submittedName>
</protein>
<name>A0A931MY47_9HYPH</name>
<evidence type="ECO:0000313" key="3">
    <source>
        <dbReference type="Proteomes" id="UP000631694"/>
    </source>
</evidence>
<dbReference type="EMBL" id="JADZLT010000040">
    <property type="protein sequence ID" value="MBH0236709.1"/>
    <property type="molecule type" value="Genomic_DNA"/>
</dbReference>
<dbReference type="AlphaFoldDB" id="A0A931MY47"/>
<accession>A0A931MY47</accession>
<dbReference type="CDD" id="cd14789">
    <property type="entry name" value="Tiki"/>
    <property type="match status" value="1"/>
</dbReference>
<reference evidence="2" key="1">
    <citation type="submission" date="2020-12" db="EMBL/GenBank/DDBJ databases">
        <title>Methylobrevis albus sp. nov., isolated from fresh water lack sediment.</title>
        <authorList>
            <person name="Zou Q."/>
        </authorList>
    </citation>
    <scope>NUCLEOTIDE SEQUENCE</scope>
    <source>
        <strain evidence="2">L22</strain>
    </source>
</reference>
<feature type="signal peptide" evidence="1">
    <location>
        <begin position="1"/>
        <end position="17"/>
    </location>
</feature>
<evidence type="ECO:0000256" key="1">
    <source>
        <dbReference type="SAM" id="SignalP"/>
    </source>
</evidence>
<comment type="caution">
    <text evidence="2">The sequence shown here is derived from an EMBL/GenBank/DDBJ whole genome shotgun (WGS) entry which is preliminary data.</text>
</comment>
<dbReference type="InterPro" id="IPR002816">
    <property type="entry name" value="TraB/PrgY/GumN_fam"/>
</dbReference>
<keyword evidence="3" id="KW-1185">Reference proteome</keyword>
<dbReference type="Proteomes" id="UP000631694">
    <property type="component" value="Unassembled WGS sequence"/>
</dbReference>
<gene>
    <name evidence="2" type="ORF">I5731_02645</name>
</gene>